<dbReference type="PANTHER" id="PTHR33627:SF1">
    <property type="entry name" value="TRANSPOSASE"/>
    <property type="match status" value="1"/>
</dbReference>
<comment type="caution">
    <text evidence="1">The sequence shown here is derived from an EMBL/GenBank/DDBJ whole genome shotgun (WGS) entry which is preliminary data.</text>
</comment>
<dbReference type="SUPFAM" id="SSF53098">
    <property type="entry name" value="Ribonuclease H-like"/>
    <property type="match status" value="1"/>
</dbReference>
<keyword evidence="2" id="KW-1185">Reference proteome</keyword>
<evidence type="ECO:0000313" key="1">
    <source>
        <dbReference type="EMBL" id="GEO18962.1"/>
    </source>
</evidence>
<dbReference type="InterPro" id="IPR039365">
    <property type="entry name" value="IS701-like"/>
</dbReference>
<organism evidence="1 2">
    <name type="scientific">Microvirga aerophila</name>
    <dbReference type="NCBI Taxonomy" id="670291"/>
    <lineage>
        <taxon>Bacteria</taxon>
        <taxon>Pseudomonadati</taxon>
        <taxon>Pseudomonadota</taxon>
        <taxon>Alphaproteobacteria</taxon>
        <taxon>Hyphomicrobiales</taxon>
        <taxon>Methylobacteriaceae</taxon>
        <taxon>Microvirga</taxon>
    </lineage>
</organism>
<reference evidence="1 2" key="1">
    <citation type="submission" date="2019-07" db="EMBL/GenBank/DDBJ databases">
        <title>Whole genome shotgun sequence of Microvirga aerophila NBRC 106136.</title>
        <authorList>
            <person name="Hosoyama A."/>
            <person name="Uohara A."/>
            <person name="Ohji S."/>
            <person name="Ichikawa N."/>
        </authorList>
    </citation>
    <scope>NUCLEOTIDE SEQUENCE [LARGE SCALE GENOMIC DNA]</scope>
    <source>
        <strain evidence="1 2">NBRC 106136</strain>
    </source>
</reference>
<dbReference type="Proteomes" id="UP000321085">
    <property type="component" value="Unassembled WGS sequence"/>
</dbReference>
<sequence>MASYLPPLVPGWKTGLLIRRKKGRSHQFTFYLTCSPEETALPDLVRVAAQRWRIESCFKEAKGETGLDEYEVRSWTGWHRHITLSMLAHAYLTVVRQHAIGGEASVGQAAGLLPLTVPEVRCLLWHLVGEQPPSVEAVEHWSIWRRCHQQRARECHWRERARRRRKSGL</sequence>
<dbReference type="AlphaFoldDB" id="A0A512C429"/>
<gene>
    <name evidence="1" type="ORF">MAE02_66580</name>
</gene>
<protein>
    <recommendedName>
        <fullName evidence="3">Transposase IS4-like domain-containing protein</fullName>
    </recommendedName>
</protein>
<dbReference type="EMBL" id="BJYU01000283">
    <property type="protein sequence ID" value="GEO18962.1"/>
    <property type="molecule type" value="Genomic_DNA"/>
</dbReference>
<proteinExistence type="predicted"/>
<evidence type="ECO:0008006" key="3">
    <source>
        <dbReference type="Google" id="ProtNLM"/>
    </source>
</evidence>
<dbReference type="InterPro" id="IPR012337">
    <property type="entry name" value="RNaseH-like_sf"/>
</dbReference>
<dbReference type="RefSeq" id="WP_147023276.1">
    <property type="nucleotide sequence ID" value="NZ_BJYU01000283.1"/>
</dbReference>
<dbReference type="PANTHER" id="PTHR33627">
    <property type="entry name" value="TRANSPOSASE"/>
    <property type="match status" value="1"/>
</dbReference>
<accession>A0A512C429</accession>
<evidence type="ECO:0000313" key="2">
    <source>
        <dbReference type="Proteomes" id="UP000321085"/>
    </source>
</evidence>
<name>A0A512C429_9HYPH</name>